<gene>
    <name evidence="1" type="ORF">L1987_08671</name>
</gene>
<organism evidence="1 2">
    <name type="scientific">Smallanthus sonchifolius</name>
    <dbReference type="NCBI Taxonomy" id="185202"/>
    <lineage>
        <taxon>Eukaryota</taxon>
        <taxon>Viridiplantae</taxon>
        <taxon>Streptophyta</taxon>
        <taxon>Embryophyta</taxon>
        <taxon>Tracheophyta</taxon>
        <taxon>Spermatophyta</taxon>
        <taxon>Magnoliopsida</taxon>
        <taxon>eudicotyledons</taxon>
        <taxon>Gunneridae</taxon>
        <taxon>Pentapetalae</taxon>
        <taxon>asterids</taxon>
        <taxon>campanulids</taxon>
        <taxon>Asterales</taxon>
        <taxon>Asteraceae</taxon>
        <taxon>Asteroideae</taxon>
        <taxon>Heliantheae alliance</taxon>
        <taxon>Millerieae</taxon>
        <taxon>Smallanthus</taxon>
    </lineage>
</organism>
<accession>A0ACB9JLB8</accession>
<evidence type="ECO:0000313" key="2">
    <source>
        <dbReference type="Proteomes" id="UP001056120"/>
    </source>
</evidence>
<reference evidence="2" key="1">
    <citation type="journal article" date="2022" name="Mol. Ecol. Resour.">
        <title>The genomes of chicory, endive, great burdock and yacon provide insights into Asteraceae palaeo-polyploidization history and plant inulin production.</title>
        <authorList>
            <person name="Fan W."/>
            <person name="Wang S."/>
            <person name="Wang H."/>
            <person name="Wang A."/>
            <person name="Jiang F."/>
            <person name="Liu H."/>
            <person name="Zhao H."/>
            <person name="Xu D."/>
            <person name="Zhang Y."/>
        </authorList>
    </citation>
    <scope>NUCLEOTIDE SEQUENCE [LARGE SCALE GENOMIC DNA]</scope>
    <source>
        <strain evidence="2">cv. Yunnan</strain>
    </source>
</reference>
<reference evidence="1 2" key="2">
    <citation type="journal article" date="2022" name="Mol. Ecol. Resour.">
        <title>The genomes of chicory, endive, great burdock and yacon provide insights into Asteraceae paleo-polyploidization history and plant inulin production.</title>
        <authorList>
            <person name="Fan W."/>
            <person name="Wang S."/>
            <person name="Wang H."/>
            <person name="Wang A."/>
            <person name="Jiang F."/>
            <person name="Liu H."/>
            <person name="Zhao H."/>
            <person name="Xu D."/>
            <person name="Zhang Y."/>
        </authorList>
    </citation>
    <scope>NUCLEOTIDE SEQUENCE [LARGE SCALE GENOMIC DNA]</scope>
    <source>
        <strain evidence="2">cv. Yunnan</strain>
        <tissue evidence="1">Leaves</tissue>
    </source>
</reference>
<name>A0ACB9JLB8_9ASTR</name>
<dbReference type="Proteomes" id="UP001056120">
    <property type="component" value="Linkage Group LG03"/>
</dbReference>
<sequence length="82" mass="8767">MADSPLREEEDDGGGNKSGEDGFHAMVKPRVGFSALLQGYCQAGYLDDAIDACNEMVMNGIVCYSVIINGTLKQGDAAKIMY</sequence>
<comment type="caution">
    <text evidence="1">The sequence shown here is derived from an EMBL/GenBank/DDBJ whole genome shotgun (WGS) entry which is preliminary data.</text>
</comment>
<protein>
    <submittedName>
        <fullName evidence="1">Uncharacterized protein</fullName>
    </submittedName>
</protein>
<evidence type="ECO:0000313" key="1">
    <source>
        <dbReference type="EMBL" id="KAI3821114.1"/>
    </source>
</evidence>
<proteinExistence type="predicted"/>
<dbReference type="EMBL" id="CM042020">
    <property type="protein sequence ID" value="KAI3821114.1"/>
    <property type="molecule type" value="Genomic_DNA"/>
</dbReference>
<keyword evidence="2" id="KW-1185">Reference proteome</keyword>